<evidence type="ECO:0000313" key="3">
    <source>
        <dbReference type="Proteomes" id="UP001143304"/>
    </source>
</evidence>
<comment type="caution">
    <text evidence="2">The sequence shown here is derived from an EMBL/GenBank/DDBJ whole genome shotgun (WGS) entry which is preliminary data.</text>
</comment>
<feature type="transmembrane region" description="Helical" evidence="1">
    <location>
        <begin position="262"/>
        <end position="282"/>
    </location>
</feature>
<feature type="transmembrane region" description="Helical" evidence="1">
    <location>
        <begin position="314"/>
        <end position="332"/>
    </location>
</feature>
<evidence type="ECO:0000256" key="1">
    <source>
        <dbReference type="SAM" id="Phobius"/>
    </source>
</evidence>
<keyword evidence="3" id="KW-1185">Reference proteome</keyword>
<evidence type="ECO:0008006" key="4">
    <source>
        <dbReference type="Google" id="ProtNLM"/>
    </source>
</evidence>
<feature type="transmembrane region" description="Helical" evidence="1">
    <location>
        <begin position="100"/>
        <end position="116"/>
    </location>
</feature>
<keyword evidence="1" id="KW-1133">Transmembrane helix</keyword>
<keyword evidence="1" id="KW-0472">Membrane</keyword>
<feature type="transmembrane region" description="Helical" evidence="1">
    <location>
        <begin position="12"/>
        <end position="30"/>
    </location>
</feature>
<feature type="transmembrane region" description="Helical" evidence="1">
    <location>
        <begin position="173"/>
        <end position="202"/>
    </location>
</feature>
<keyword evidence="1" id="KW-0812">Transmembrane</keyword>
<accession>A0ABT3TAC5</accession>
<gene>
    <name evidence="2" type="ORF">EYC82_15470</name>
</gene>
<sequence>MTTVKTSEFQTVLDKLFVVFFGLFFLALAYNHFQIITHSMPLDAIEAAIPTITHTIASGENPYAIENQPARASVYPVLYNIVVAPFTLAVANTLELHRTINGLFIVGCCLLVFYATKRAGGTSENSFAGAVLLYAGLLFHSTPIASPNGLGLFLFLSSIIIPWRYTFSNRSLFAALLLGLAAFYTKQYFIASVGYISLYLFLAVSKKKAVTFGLASVFLTLVSLFLVNYTSPYFIDNTIFAQIYAAAAIGSNDTTVNQLLEYFRINSPLLVVLAWIFITSYASTTTSHRINDDERLGIHSIINWNGPLFRRAPSYFWLCFFCSLAIIVLVIGRNPANHMTYLLQLMSPFLIIAIFSRISDSIQSKWLCQLLLIASFCNSYATLTHDFSFDEDKWNRLRGLVLESEKTYAPALLAAEILGGGGEIYQNSHTPYFAFAQVKPVIFAKDDPDNTIAAVWEAYVENINGKIERQEFDLIILDQWTHLPVAMANLRNSISNKTFLMSHLKNSSLNDAARLKNHYRKAEVIALPMDKRPGGGQLVFQIWKPIRDSK</sequence>
<dbReference type="RefSeq" id="WP_279250458.1">
    <property type="nucleotide sequence ID" value="NZ_SHNO01000001.1"/>
</dbReference>
<dbReference type="Proteomes" id="UP001143304">
    <property type="component" value="Unassembled WGS sequence"/>
</dbReference>
<feature type="transmembrane region" description="Helical" evidence="1">
    <location>
        <begin position="209"/>
        <end position="227"/>
    </location>
</feature>
<proteinExistence type="predicted"/>
<evidence type="ECO:0000313" key="2">
    <source>
        <dbReference type="EMBL" id="MCX2978766.1"/>
    </source>
</evidence>
<name>A0ABT3TAC5_9GAMM</name>
<feature type="transmembrane region" description="Helical" evidence="1">
    <location>
        <begin position="77"/>
        <end position="94"/>
    </location>
</feature>
<feature type="transmembrane region" description="Helical" evidence="1">
    <location>
        <begin position="339"/>
        <end position="358"/>
    </location>
</feature>
<organism evidence="2 3">
    <name type="scientific">Candidatus Marimicrobium litorale</name>
    <dbReference type="NCBI Taxonomy" id="2518991"/>
    <lineage>
        <taxon>Bacteria</taxon>
        <taxon>Pseudomonadati</taxon>
        <taxon>Pseudomonadota</taxon>
        <taxon>Gammaproteobacteria</taxon>
        <taxon>Cellvibrionales</taxon>
        <taxon>Halieaceae</taxon>
        <taxon>Marimicrobium</taxon>
    </lineage>
</organism>
<dbReference type="EMBL" id="SHNO01000001">
    <property type="protein sequence ID" value="MCX2978766.1"/>
    <property type="molecule type" value="Genomic_DNA"/>
</dbReference>
<reference evidence="2" key="1">
    <citation type="submission" date="2019-02" db="EMBL/GenBank/DDBJ databases">
        <authorList>
            <person name="Li S.-H."/>
        </authorList>
    </citation>
    <scope>NUCLEOTIDE SEQUENCE</scope>
    <source>
        <strain evidence="2">IMCC11814</strain>
    </source>
</reference>
<protein>
    <recommendedName>
        <fullName evidence="4">Glycosyltransferase RgtA/B/C/D-like domain-containing protein</fullName>
    </recommendedName>
</protein>
<feature type="transmembrane region" description="Helical" evidence="1">
    <location>
        <begin position="128"/>
        <end position="161"/>
    </location>
</feature>